<dbReference type="Proteomes" id="UP000006062">
    <property type="component" value="Chromosome"/>
</dbReference>
<dbReference type="HOGENOM" id="CLU_178563_1_2_6"/>
<evidence type="ECO:0000313" key="2">
    <source>
        <dbReference type="Proteomes" id="UP000006062"/>
    </source>
</evidence>
<dbReference type="Pfam" id="PF10636">
    <property type="entry name" value="hemP"/>
    <property type="match status" value="1"/>
</dbReference>
<name>I3YG71_THIV6</name>
<organism evidence="1 2">
    <name type="scientific">Thiocystis violascens (strain ATCC 17096 / DSM 198 / 6111)</name>
    <name type="common">Chromatium violascens</name>
    <dbReference type="NCBI Taxonomy" id="765911"/>
    <lineage>
        <taxon>Bacteria</taxon>
        <taxon>Pseudomonadati</taxon>
        <taxon>Pseudomonadota</taxon>
        <taxon>Gammaproteobacteria</taxon>
        <taxon>Chromatiales</taxon>
        <taxon>Chromatiaceae</taxon>
        <taxon>Thiocystis</taxon>
    </lineage>
</organism>
<keyword evidence="2" id="KW-1185">Reference proteome</keyword>
<reference evidence="1 2" key="1">
    <citation type="submission" date="2012-06" db="EMBL/GenBank/DDBJ databases">
        <title>Complete sequence of Thiocystis violascens DSM 198.</title>
        <authorList>
            <consortium name="US DOE Joint Genome Institute"/>
            <person name="Lucas S."/>
            <person name="Han J."/>
            <person name="Lapidus A."/>
            <person name="Cheng J.-F."/>
            <person name="Goodwin L."/>
            <person name="Pitluck S."/>
            <person name="Peters L."/>
            <person name="Ovchinnikova G."/>
            <person name="Teshima H."/>
            <person name="Detter J.C."/>
            <person name="Han C."/>
            <person name="Tapia R."/>
            <person name="Land M."/>
            <person name="Hauser L."/>
            <person name="Kyrpides N."/>
            <person name="Ivanova N."/>
            <person name="Pagani I."/>
            <person name="Vogl K."/>
            <person name="Liu Z."/>
            <person name="Frigaard N.-U."/>
            <person name="Bryant D."/>
            <person name="Woyke T."/>
        </authorList>
    </citation>
    <scope>NUCLEOTIDE SEQUENCE [LARGE SCALE GENOMIC DNA]</scope>
    <source>
        <strain evidence="2">ATCC 17096 / DSM 198 / 6111</strain>
    </source>
</reference>
<dbReference type="EMBL" id="CP003154">
    <property type="protein sequence ID" value="AFL75989.1"/>
    <property type="molecule type" value="Genomic_DNA"/>
</dbReference>
<dbReference type="RefSeq" id="WP_014780372.1">
    <property type="nucleotide sequence ID" value="NC_018012.1"/>
</dbReference>
<evidence type="ECO:0000313" key="1">
    <source>
        <dbReference type="EMBL" id="AFL75989.1"/>
    </source>
</evidence>
<dbReference type="OrthoDB" id="7870498at2"/>
<dbReference type="InterPro" id="IPR019600">
    <property type="entry name" value="Hemin_uptake_protein_HemP"/>
</dbReference>
<dbReference type="eggNOG" id="COG4256">
    <property type="taxonomic scope" value="Bacteria"/>
</dbReference>
<dbReference type="AlphaFoldDB" id="I3YG71"/>
<gene>
    <name evidence="1" type="ordered locus">Thivi_4171</name>
</gene>
<dbReference type="KEGG" id="tvi:Thivi_4171"/>
<proteinExistence type="predicted"/>
<accession>I3YG71</accession>
<sequence>MPSAAAPDRHHAAQLPSRLPLPSIPRIASQALLEGGNLVMIEHAGVSYFLRMTRNNKLILTK</sequence>
<dbReference type="Gene3D" id="2.10.70.10">
    <property type="entry name" value="Complement Module, domain 1"/>
    <property type="match status" value="1"/>
</dbReference>
<protein>
    <submittedName>
        <fullName evidence="1">Hemin uptake protein</fullName>
    </submittedName>
</protein>
<dbReference type="STRING" id="765911.Thivi_4171"/>